<proteinExistence type="predicted"/>
<dbReference type="AlphaFoldDB" id="B4W1V1"/>
<protein>
    <submittedName>
        <fullName evidence="1">Uncharacterized protein</fullName>
    </submittedName>
</protein>
<dbReference type="HOGENOM" id="CLU_3214827_0_0_3"/>
<dbReference type="EMBL" id="DS989869">
    <property type="protein sequence ID" value="EDX71848.1"/>
    <property type="molecule type" value="Genomic_DNA"/>
</dbReference>
<dbReference type="STRING" id="118168.MC7420_6934"/>
<accession>B4W1V1</accession>
<gene>
    <name evidence="1" type="ORF">MC7420_6934</name>
</gene>
<sequence>MQGSHLAASICSVKISAEIGYIDKLLGLECWASNRNLISPRTFP</sequence>
<keyword evidence="2" id="KW-1185">Reference proteome</keyword>
<evidence type="ECO:0000313" key="2">
    <source>
        <dbReference type="Proteomes" id="UP000003835"/>
    </source>
</evidence>
<reference evidence="1 2" key="1">
    <citation type="submission" date="2008-07" db="EMBL/GenBank/DDBJ databases">
        <authorList>
            <person name="Tandeau de Marsac N."/>
            <person name="Ferriera S."/>
            <person name="Johnson J."/>
            <person name="Kravitz S."/>
            <person name="Beeson K."/>
            <person name="Sutton G."/>
            <person name="Rogers Y.-H."/>
            <person name="Friedman R."/>
            <person name="Frazier M."/>
            <person name="Venter J.C."/>
        </authorList>
    </citation>
    <scope>NUCLEOTIDE SEQUENCE [LARGE SCALE GENOMIC DNA]</scope>
    <source>
        <strain evidence="1 2">PCC 7420</strain>
    </source>
</reference>
<name>B4W1V1_9CYAN</name>
<evidence type="ECO:0000313" key="1">
    <source>
        <dbReference type="EMBL" id="EDX71848.1"/>
    </source>
</evidence>
<organism evidence="1 2">
    <name type="scientific">Coleofasciculus chthonoplastes PCC 7420</name>
    <dbReference type="NCBI Taxonomy" id="118168"/>
    <lineage>
        <taxon>Bacteria</taxon>
        <taxon>Bacillati</taxon>
        <taxon>Cyanobacteriota</taxon>
        <taxon>Cyanophyceae</taxon>
        <taxon>Coleofasciculales</taxon>
        <taxon>Coleofasciculaceae</taxon>
        <taxon>Coleofasciculus</taxon>
    </lineage>
</organism>
<dbReference type="Proteomes" id="UP000003835">
    <property type="component" value="Unassembled WGS sequence"/>
</dbReference>